<feature type="transmembrane region" description="Helical" evidence="7">
    <location>
        <begin position="448"/>
        <end position="470"/>
    </location>
</feature>
<feature type="transmembrane region" description="Helical" evidence="7">
    <location>
        <begin position="50"/>
        <end position="68"/>
    </location>
</feature>
<keyword evidence="4 7" id="KW-0812">Transmembrane</keyword>
<dbReference type="InterPro" id="IPR022791">
    <property type="entry name" value="L-PG_synthase/AglD"/>
</dbReference>
<feature type="transmembrane region" description="Helical" evidence="7">
    <location>
        <begin position="363"/>
        <end position="385"/>
    </location>
</feature>
<evidence type="ECO:0000256" key="4">
    <source>
        <dbReference type="ARBA" id="ARBA00022692"/>
    </source>
</evidence>
<feature type="transmembrane region" description="Helical" evidence="7">
    <location>
        <begin position="392"/>
        <end position="410"/>
    </location>
</feature>
<keyword evidence="5 7" id="KW-1133">Transmembrane helix</keyword>
<gene>
    <name evidence="9" type="ORF">C8P66_1372</name>
</gene>
<feature type="transmembrane region" description="Helical" evidence="7">
    <location>
        <begin position="288"/>
        <end position="308"/>
    </location>
</feature>
<dbReference type="GO" id="GO:0005886">
    <property type="term" value="C:plasma membrane"/>
    <property type="evidence" value="ECO:0007669"/>
    <property type="project" value="UniProtKB-SubCell"/>
</dbReference>
<dbReference type="Pfam" id="PF09924">
    <property type="entry name" value="LPG_synthase_C"/>
    <property type="match status" value="1"/>
</dbReference>
<evidence type="ECO:0000256" key="3">
    <source>
        <dbReference type="ARBA" id="ARBA00022679"/>
    </source>
</evidence>
<sequence length="641" mass="68538">MSPVWSRIRRQGATGFGLLLLVGALWVVQREFRELKVADIGAALRAIPPVTLWYAAGWTLLAYAVLTIYDRLGSVYAGKPVSYVRTSLASFCAYTLAHNIGFAAVSGAAVRYRFYAAWGLTPVEIAKVIAFTSLTFGLGALALGGLVLVIEPEVVPLIGANSPHWVMRGIGLLLWGVLGAYLLLSRIKPHFTAFGMKIDLPGFRMALAQTMLASVDVAVTAMIFYALLPPAPGLTFIRFLGIYVASYTTGLAASVPGGLGVFDGAILLGLSPYLPTAEVVGALLIFRLYYYIIPLFLSGGLFIAFELGQRRKVLARVGTLTGVTENFEVPVLAGLAGLGGLALLFIGALPVKGSLMEEWAGHLAAGASHFGASLLGSLLLVAAYGLVRRLRLAWGAAIFLLLSGAFAVWLRGEAWWLWSAYLLVGGLLAGTGASFYRDARVLAEPISPGNFAALAAGAVCAITLALVAYHEPVRDESWWSVVMADDAPDSLRFTVGLCAVLLLYAAARLLRPARLRPLPWDNAARLRFAALGAEAPVGTEAVLFTDTGRAAVPFMRRDGAWIALGDPAGNARDSTTAIWRFRDLCERHGVDTAFWGVGDANLRVYNDLGLVPLPVEGQPGRWLVAPAERARRIEDAITKRA</sequence>
<feature type="transmembrane region" description="Helical" evidence="7">
    <location>
        <begin position="165"/>
        <end position="184"/>
    </location>
</feature>
<dbReference type="GO" id="GO:0055091">
    <property type="term" value="P:phospholipid homeostasis"/>
    <property type="evidence" value="ECO:0007669"/>
    <property type="project" value="TreeGrafter"/>
</dbReference>
<evidence type="ECO:0000313" key="10">
    <source>
        <dbReference type="Proteomes" id="UP000249688"/>
    </source>
</evidence>
<organism evidence="9 10">
    <name type="scientific">Humitalea rosea</name>
    <dbReference type="NCBI Taxonomy" id="990373"/>
    <lineage>
        <taxon>Bacteria</taxon>
        <taxon>Pseudomonadati</taxon>
        <taxon>Pseudomonadota</taxon>
        <taxon>Alphaproteobacteria</taxon>
        <taxon>Acetobacterales</taxon>
        <taxon>Roseomonadaceae</taxon>
        <taxon>Humitalea</taxon>
    </lineage>
</organism>
<dbReference type="InterPro" id="IPR051211">
    <property type="entry name" value="PG_lysyltransferase"/>
</dbReference>
<evidence type="ECO:0000256" key="1">
    <source>
        <dbReference type="ARBA" id="ARBA00004651"/>
    </source>
</evidence>
<dbReference type="OrthoDB" id="145485at2"/>
<dbReference type="PANTHER" id="PTHR34697:SF2">
    <property type="entry name" value="PHOSPHATIDYLGLYCEROL LYSYLTRANSFERASE"/>
    <property type="match status" value="1"/>
</dbReference>
<dbReference type="Pfam" id="PF03706">
    <property type="entry name" value="LPG_synthase_TM"/>
    <property type="match status" value="1"/>
</dbReference>
<feature type="domain" description="Phosphatidylglycerol lysyltransferase C-terminal" evidence="8">
    <location>
        <begin position="541"/>
        <end position="613"/>
    </location>
</feature>
<proteinExistence type="predicted"/>
<dbReference type="RefSeq" id="WP_111400356.1">
    <property type="nucleotide sequence ID" value="NZ_QKYU01000037.1"/>
</dbReference>
<dbReference type="Proteomes" id="UP000249688">
    <property type="component" value="Unassembled WGS sequence"/>
</dbReference>
<dbReference type="GO" id="GO:0016755">
    <property type="term" value="F:aminoacyltransferase activity"/>
    <property type="evidence" value="ECO:0007669"/>
    <property type="project" value="TreeGrafter"/>
</dbReference>
<name>A0A2W7HX68_9PROT</name>
<comment type="caution">
    <text evidence="9">The sequence shown here is derived from an EMBL/GenBank/DDBJ whole genome shotgun (WGS) entry which is preliminary data.</text>
</comment>
<evidence type="ECO:0000313" key="9">
    <source>
        <dbReference type="EMBL" id="PZW38509.1"/>
    </source>
</evidence>
<keyword evidence="6 7" id="KW-0472">Membrane</keyword>
<feature type="transmembrane region" description="Helical" evidence="7">
    <location>
        <begin position="205"/>
        <end position="228"/>
    </location>
</feature>
<dbReference type="AlphaFoldDB" id="A0A2W7HX68"/>
<feature type="transmembrane region" description="Helical" evidence="7">
    <location>
        <begin position="416"/>
        <end position="436"/>
    </location>
</feature>
<feature type="transmembrane region" description="Helical" evidence="7">
    <location>
        <begin position="12"/>
        <end position="29"/>
    </location>
</feature>
<protein>
    <submittedName>
        <fullName evidence="9">Phosphatidylglycerol lysyltransferase</fullName>
    </submittedName>
</protein>
<keyword evidence="2" id="KW-1003">Cell membrane</keyword>
<feature type="transmembrane region" description="Helical" evidence="7">
    <location>
        <begin position="128"/>
        <end position="150"/>
    </location>
</feature>
<evidence type="ECO:0000256" key="7">
    <source>
        <dbReference type="SAM" id="Phobius"/>
    </source>
</evidence>
<dbReference type="EMBL" id="QKYU01000037">
    <property type="protein sequence ID" value="PZW38509.1"/>
    <property type="molecule type" value="Genomic_DNA"/>
</dbReference>
<feature type="transmembrane region" description="Helical" evidence="7">
    <location>
        <begin position="88"/>
        <end position="108"/>
    </location>
</feature>
<accession>A0A2W7HX68</accession>
<evidence type="ECO:0000256" key="6">
    <source>
        <dbReference type="ARBA" id="ARBA00023136"/>
    </source>
</evidence>
<comment type="subcellular location">
    <subcellularLocation>
        <location evidence="1">Cell membrane</location>
        <topology evidence="1">Multi-pass membrane protein</topology>
    </subcellularLocation>
</comment>
<dbReference type="PANTHER" id="PTHR34697">
    <property type="entry name" value="PHOSPHATIDYLGLYCEROL LYSYLTRANSFERASE"/>
    <property type="match status" value="1"/>
</dbReference>
<evidence type="ECO:0000259" key="8">
    <source>
        <dbReference type="Pfam" id="PF09924"/>
    </source>
</evidence>
<feature type="transmembrane region" description="Helical" evidence="7">
    <location>
        <begin position="329"/>
        <end position="351"/>
    </location>
</feature>
<dbReference type="InterPro" id="IPR024320">
    <property type="entry name" value="LPG_synthase_C"/>
</dbReference>
<keyword evidence="10" id="KW-1185">Reference proteome</keyword>
<reference evidence="9 10" key="1">
    <citation type="submission" date="2018-06" db="EMBL/GenBank/DDBJ databases">
        <title>Genomic Encyclopedia of Archaeal and Bacterial Type Strains, Phase II (KMG-II): from individual species to whole genera.</title>
        <authorList>
            <person name="Goeker M."/>
        </authorList>
    </citation>
    <scope>NUCLEOTIDE SEQUENCE [LARGE SCALE GENOMIC DNA]</scope>
    <source>
        <strain evidence="9 10">DSM 24525</strain>
    </source>
</reference>
<evidence type="ECO:0000256" key="2">
    <source>
        <dbReference type="ARBA" id="ARBA00022475"/>
    </source>
</evidence>
<keyword evidence="3 9" id="KW-0808">Transferase</keyword>
<evidence type="ECO:0000256" key="5">
    <source>
        <dbReference type="ARBA" id="ARBA00022989"/>
    </source>
</evidence>
<feature type="transmembrane region" description="Helical" evidence="7">
    <location>
        <begin position="490"/>
        <end position="510"/>
    </location>
</feature>